<feature type="transmembrane region" description="Helical" evidence="10">
    <location>
        <begin position="72"/>
        <end position="91"/>
    </location>
</feature>
<sequence length="380" mass="42711">MFNKPSRHTRQLSHIKISKRNHVQPDCISSLIIPLDPIQTDSASIPPKRHCHHWLLSWHYLGPFGQPNHWPFFTYLLLVISIMIFSAELVLNRQSSGEYIELEPFNYMVGPSLEIMIQSGARFTPCMRHIESMPPDERYVCLKTIAENKTPSLQLMNKESLGQSLILLDSVVDMVDPRLLNASCSLASICSMGGFSHDGIPDQTFRFFTALFIHTGLIHLAVNSVLFVFLSSRIERQVNALRCSILFVGSGIFGHTLGGNYAFSTTPFLGYSGAIFGLIGFLYVDLIFSYKKLEQPIRCLIKLLLCTALGFILGLLPGVDNFSHLGGLISGLLLGFFLYPAKRKILNYFVRFMGLSLYGCIFAVFIHHFHTSEIDQVSAQ</sequence>
<dbReference type="Gene3D" id="1.20.1540.10">
    <property type="entry name" value="Rhomboid-like"/>
    <property type="match status" value="1"/>
</dbReference>
<comment type="caution">
    <text evidence="12">The sequence shown here is derived from an EMBL/GenBank/DDBJ whole genome shotgun (WGS) entry which is preliminary data.</text>
</comment>
<keyword evidence="7 10" id="KW-0720">Serine protease</keyword>
<evidence type="ECO:0000256" key="8">
    <source>
        <dbReference type="ARBA" id="ARBA00022989"/>
    </source>
</evidence>
<dbReference type="Pfam" id="PF01694">
    <property type="entry name" value="Rhomboid"/>
    <property type="match status" value="1"/>
</dbReference>
<keyword evidence="9 10" id="KW-0472">Membrane</keyword>
<dbReference type="InterPro" id="IPR035952">
    <property type="entry name" value="Rhomboid-like_sf"/>
</dbReference>
<dbReference type="STRING" id="4846.A0A367KL13"/>
<comment type="function">
    <text evidence="10">Serine protease involved in intramembrane proteolysis.</text>
</comment>
<keyword evidence="5 10" id="KW-0812">Transmembrane</keyword>
<keyword evidence="8 10" id="KW-1133">Transmembrane helix</keyword>
<dbReference type="InterPro" id="IPR002610">
    <property type="entry name" value="Peptidase_S54_rhomboid-like"/>
</dbReference>
<evidence type="ECO:0000256" key="1">
    <source>
        <dbReference type="ARBA" id="ARBA00000156"/>
    </source>
</evidence>
<evidence type="ECO:0000256" key="2">
    <source>
        <dbReference type="ARBA" id="ARBA00004141"/>
    </source>
</evidence>
<evidence type="ECO:0000313" key="13">
    <source>
        <dbReference type="Proteomes" id="UP000253551"/>
    </source>
</evidence>
<evidence type="ECO:0000313" key="12">
    <source>
        <dbReference type="EMBL" id="RCI02925.1"/>
    </source>
</evidence>
<evidence type="ECO:0000256" key="9">
    <source>
        <dbReference type="ARBA" id="ARBA00023136"/>
    </source>
</evidence>
<dbReference type="SUPFAM" id="SSF144091">
    <property type="entry name" value="Rhomboid-like"/>
    <property type="match status" value="1"/>
</dbReference>
<dbReference type="EMBL" id="PJQM01001208">
    <property type="protein sequence ID" value="RCI02925.1"/>
    <property type="molecule type" value="Genomic_DNA"/>
</dbReference>
<comment type="catalytic activity">
    <reaction evidence="1 10">
        <text>Cleaves type-1 transmembrane domains using a catalytic dyad composed of serine and histidine that are contributed by different transmembrane domains.</text>
        <dbReference type="EC" id="3.4.21.105"/>
    </reaction>
</comment>
<feature type="transmembrane region" description="Helical" evidence="10">
    <location>
        <begin position="207"/>
        <end position="231"/>
    </location>
</feature>
<name>A0A367KL13_RHIST</name>
<feature type="transmembrane region" description="Helical" evidence="10">
    <location>
        <begin position="243"/>
        <end position="263"/>
    </location>
</feature>
<evidence type="ECO:0000259" key="11">
    <source>
        <dbReference type="Pfam" id="PF01694"/>
    </source>
</evidence>
<comment type="similarity">
    <text evidence="3 10">Belongs to the peptidase S54 family.</text>
</comment>
<evidence type="ECO:0000256" key="3">
    <source>
        <dbReference type="ARBA" id="ARBA00009045"/>
    </source>
</evidence>
<dbReference type="AlphaFoldDB" id="A0A367KL13"/>
<evidence type="ECO:0000256" key="5">
    <source>
        <dbReference type="ARBA" id="ARBA00022692"/>
    </source>
</evidence>
<feature type="transmembrane region" description="Helical" evidence="10">
    <location>
        <begin position="300"/>
        <end position="316"/>
    </location>
</feature>
<feature type="transmembrane region" description="Helical" evidence="10">
    <location>
        <begin position="322"/>
        <end position="341"/>
    </location>
</feature>
<dbReference type="PANTHER" id="PTHR22936:SF69">
    <property type="entry name" value="RHOMBOID-LIKE PROTEIN"/>
    <property type="match status" value="1"/>
</dbReference>
<feature type="transmembrane region" description="Helical" evidence="10">
    <location>
        <begin position="269"/>
        <end position="288"/>
    </location>
</feature>
<protein>
    <recommendedName>
        <fullName evidence="10">Rhomboid-type serine protease</fullName>
        <ecNumber evidence="10">3.4.21.105</ecNumber>
    </recommendedName>
</protein>
<organism evidence="12 13">
    <name type="scientific">Rhizopus stolonifer</name>
    <name type="common">Rhizopus nigricans</name>
    <dbReference type="NCBI Taxonomy" id="4846"/>
    <lineage>
        <taxon>Eukaryota</taxon>
        <taxon>Fungi</taxon>
        <taxon>Fungi incertae sedis</taxon>
        <taxon>Mucoromycota</taxon>
        <taxon>Mucoromycotina</taxon>
        <taxon>Mucoromycetes</taxon>
        <taxon>Mucorales</taxon>
        <taxon>Mucorineae</taxon>
        <taxon>Rhizopodaceae</taxon>
        <taxon>Rhizopus</taxon>
    </lineage>
</organism>
<feature type="domain" description="Peptidase S54 rhomboid" evidence="11">
    <location>
        <begin position="202"/>
        <end position="339"/>
    </location>
</feature>
<feature type="transmembrane region" description="Helical" evidence="10">
    <location>
        <begin position="348"/>
        <end position="369"/>
    </location>
</feature>
<evidence type="ECO:0000256" key="7">
    <source>
        <dbReference type="ARBA" id="ARBA00022825"/>
    </source>
</evidence>
<accession>A0A367KL13</accession>
<dbReference type="InterPro" id="IPR022764">
    <property type="entry name" value="Peptidase_S54_rhomboid_dom"/>
</dbReference>
<evidence type="ECO:0000256" key="10">
    <source>
        <dbReference type="RuleBase" id="RU362115"/>
    </source>
</evidence>
<keyword evidence="6 10" id="KW-0378">Hydrolase</keyword>
<reference evidence="12 13" key="1">
    <citation type="journal article" date="2018" name="G3 (Bethesda)">
        <title>Phylogenetic and Phylogenomic Definition of Rhizopus Species.</title>
        <authorList>
            <person name="Gryganskyi A.P."/>
            <person name="Golan J."/>
            <person name="Dolatabadi S."/>
            <person name="Mondo S."/>
            <person name="Robb S."/>
            <person name="Idnurm A."/>
            <person name="Muszewska A."/>
            <person name="Steczkiewicz K."/>
            <person name="Masonjones S."/>
            <person name="Liao H.L."/>
            <person name="Gajdeczka M.T."/>
            <person name="Anike F."/>
            <person name="Vuek A."/>
            <person name="Anishchenko I.M."/>
            <person name="Voigt K."/>
            <person name="de Hoog G.S."/>
            <person name="Smith M.E."/>
            <person name="Heitman J."/>
            <person name="Vilgalys R."/>
            <person name="Stajich J.E."/>
        </authorList>
    </citation>
    <scope>NUCLEOTIDE SEQUENCE [LARGE SCALE GENOMIC DNA]</scope>
    <source>
        <strain evidence="12 13">LSU 92-RS-03</strain>
    </source>
</reference>
<dbReference type="GO" id="GO:0006508">
    <property type="term" value="P:proteolysis"/>
    <property type="evidence" value="ECO:0007669"/>
    <property type="project" value="UniProtKB-KW"/>
</dbReference>
<dbReference type="EC" id="3.4.21.105" evidence="10"/>
<evidence type="ECO:0000256" key="6">
    <source>
        <dbReference type="ARBA" id="ARBA00022801"/>
    </source>
</evidence>
<gene>
    <name evidence="12" type="ORF">CU098_010433</name>
</gene>
<dbReference type="Proteomes" id="UP000253551">
    <property type="component" value="Unassembled WGS sequence"/>
</dbReference>
<comment type="subcellular location">
    <subcellularLocation>
        <location evidence="2 10">Membrane</location>
        <topology evidence="2 10">Multi-pass membrane protein</topology>
    </subcellularLocation>
</comment>
<dbReference type="GO" id="GO:0004252">
    <property type="term" value="F:serine-type endopeptidase activity"/>
    <property type="evidence" value="ECO:0007669"/>
    <property type="project" value="InterPro"/>
</dbReference>
<dbReference type="OrthoDB" id="2146116at2759"/>
<evidence type="ECO:0000256" key="4">
    <source>
        <dbReference type="ARBA" id="ARBA00022670"/>
    </source>
</evidence>
<dbReference type="PANTHER" id="PTHR22936">
    <property type="entry name" value="RHOMBOID-RELATED"/>
    <property type="match status" value="1"/>
</dbReference>
<dbReference type="GO" id="GO:0016020">
    <property type="term" value="C:membrane"/>
    <property type="evidence" value="ECO:0007669"/>
    <property type="project" value="UniProtKB-SubCell"/>
</dbReference>
<keyword evidence="13" id="KW-1185">Reference proteome</keyword>
<keyword evidence="4 10" id="KW-0645">Protease</keyword>
<proteinExistence type="inferred from homology"/>